<name>A0A9W7BZW0_9STRA</name>
<dbReference type="Proteomes" id="UP001165122">
    <property type="component" value="Unassembled WGS sequence"/>
</dbReference>
<keyword evidence="2" id="KW-0812">Transmembrane</keyword>
<evidence type="ECO:0000259" key="3">
    <source>
        <dbReference type="Pfam" id="PF07699"/>
    </source>
</evidence>
<dbReference type="InterPro" id="IPR011641">
    <property type="entry name" value="Tyr-kin_ephrin_A/B_rcpt-like"/>
</dbReference>
<dbReference type="Pfam" id="PF07699">
    <property type="entry name" value="Ephrin_rec_like"/>
    <property type="match status" value="1"/>
</dbReference>
<keyword evidence="5" id="KW-1185">Reference proteome</keyword>
<dbReference type="AlphaFoldDB" id="A0A9W7BZW0"/>
<feature type="transmembrane region" description="Helical" evidence="2">
    <location>
        <begin position="39"/>
        <end position="56"/>
    </location>
</feature>
<accession>A0A9W7BZW0</accession>
<feature type="region of interest" description="Disordered" evidence="1">
    <location>
        <begin position="262"/>
        <end position="292"/>
    </location>
</feature>
<reference evidence="5" key="1">
    <citation type="journal article" date="2023" name="Commun. Biol.">
        <title>Genome analysis of Parmales, the sister group of diatoms, reveals the evolutionary specialization of diatoms from phago-mixotrophs to photoautotrophs.</title>
        <authorList>
            <person name="Ban H."/>
            <person name="Sato S."/>
            <person name="Yoshikawa S."/>
            <person name="Yamada K."/>
            <person name="Nakamura Y."/>
            <person name="Ichinomiya M."/>
            <person name="Sato N."/>
            <person name="Blanc-Mathieu R."/>
            <person name="Endo H."/>
            <person name="Kuwata A."/>
            <person name="Ogata H."/>
        </authorList>
    </citation>
    <scope>NUCLEOTIDE SEQUENCE [LARGE SCALE GENOMIC DNA]</scope>
    <source>
        <strain evidence="5">NIES 3700</strain>
    </source>
</reference>
<evidence type="ECO:0000256" key="2">
    <source>
        <dbReference type="SAM" id="Phobius"/>
    </source>
</evidence>
<gene>
    <name evidence="4" type="ORF">TrLO_g11734</name>
</gene>
<proteinExistence type="predicted"/>
<dbReference type="SUPFAM" id="SSF57184">
    <property type="entry name" value="Growth factor receptor domain"/>
    <property type="match status" value="1"/>
</dbReference>
<dbReference type="InterPro" id="IPR009030">
    <property type="entry name" value="Growth_fac_rcpt_cys_sf"/>
</dbReference>
<evidence type="ECO:0000256" key="1">
    <source>
        <dbReference type="SAM" id="MobiDB-lite"/>
    </source>
</evidence>
<sequence>MTSTNLYTFKDTPEIQGDRISTSISSIGEKTVYRHQRRIILTAFLSLTSLILYITSRSSPLPPNQLLKDAGEYSGRRLQHRPIESWTTGESFETSNGGVPTITCPLGSYRSLGSSNLARPVGQRRDGCEPCPRGRYGSTTELTNALCSAPCPKGRFRDTTGATSADDCRFCPEGVYGDVEGLETKDCNGRCTDLNTGSKSYYSDVKGLERSRDCKTCPVGYRGWQCTWELVPRLGYFDSPNGQLDERAHTYLKTHDNINVGDGSWSGTKKEGDWAGSWPTAGAAPEGATSYPGKIPWDSNTFSYDPAAVPRGSIDVVP</sequence>
<evidence type="ECO:0000313" key="5">
    <source>
        <dbReference type="Proteomes" id="UP001165122"/>
    </source>
</evidence>
<comment type="caution">
    <text evidence="4">The sequence shown here is derived from an EMBL/GenBank/DDBJ whole genome shotgun (WGS) entry which is preliminary data.</text>
</comment>
<dbReference type="Gene3D" id="2.10.50.10">
    <property type="entry name" value="Tumor Necrosis Factor Receptor, subunit A, domain 2"/>
    <property type="match status" value="1"/>
</dbReference>
<organism evidence="4 5">
    <name type="scientific">Triparma laevis f. longispina</name>
    <dbReference type="NCBI Taxonomy" id="1714387"/>
    <lineage>
        <taxon>Eukaryota</taxon>
        <taxon>Sar</taxon>
        <taxon>Stramenopiles</taxon>
        <taxon>Ochrophyta</taxon>
        <taxon>Bolidophyceae</taxon>
        <taxon>Parmales</taxon>
        <taxon>Triparmaceae</taxon>
        <taxon>Triparma</taxon>
    </lineage>
</organism>
<dbReference type="SMART" id="SM01411">
    <property type="entry name" value="Ephrin_rec_like"/>
    <property type="match status" value="1"/>
</dbReference>
<keyword evidence="2" id="KW-0472">Membrane</keyword>
<feature type="domain" description="Tyrosine-protein kinase ephrin type A/B receptor-like" evidence="3">
    <location>
        <begin position="127"/>
        <end position="168"/>
    </location>
</feature>
<dbReference type="OrthoDB" id="439917at2759"/>
<protein>
    <recommendedName>
        <fullName evidence="3">Tyrosine-protein kinase ephrin type A/B receptor-like domain-containing protein</fullName>
    </recommendedName>
</protein>
<evidence type="ECO:0000313" key="4">
    <source>
        <dbReference type="EMBL" id="GMI00005.1"/>
    </source>
</evidence>
<dbReference type="EMBL" id="BRXW01000018">
    <property type="protein sequence ID" value="GMI00005.1"/>
    <property type="molecule type" value="Genomic_DNA"/>
</dbReference>
<keyword evidence="2" id="KW-1133">Transmembrane helix</keyword>